<evidence type="ECO:0000256" key="5">
    <source>
        <dbReference type="SAM" id="Phobius"/>
    </source>
</evidence>
<keyword evidence="5" id="KW-0472">Membrane</keyword>
<keyword evidence="7" id="KW-1185">Reference proteome</keyword>
<sequence>MASNNYVYGCVIDAGSSSSRLYIYRWHTTTQHSITKHYSHESSPGISHTHGIAALSSLLASAKSSLYHNDVRPENVPIYLGATAGMRILDPVLEASIVTKVRSVLRASGFRFRDEWARTISGEEESAYGWLVANYLTNGGTLPETHANTTYGALDLGGASAQISFRPTSGAILAHQFPLRVDAVEYSLYAHSFLYYGVDQAILRFHSSHYLDKNDVSLVSPCYPMGYKDPVAGIAGSSQWQECLRKVAALFDKTYDCYHGDGKSERCSFNGIYQPPLENKRFIAMSAFVYTWDFLGLRIGSDTEDLGTMAKRAKQVCSFSYKEQLEYYENVVKETSMDRRTKNIHAQCFNAAYAYHLLSTGFGLPLKNTPIEIHSDINGTRVQWALGMMLVERNKGSCEMSKQRSTIEKITASDTVDYKSFFMSLTPVFMLTTCVLVYLLQRARRKCIVYELYLPL</sequence>
<evidence type="ECO:0000313" key="7">
    <source>
        <dbReference type="Proteomes" id="UP001516023"/>
    </source>
</evidence>
<name>A0ABD3P975_9STRA</name>
<feature type="binding site" evidence="4">
    <location>
        <begin position="158"/>
        <end position="162"/>
    </location>
    <ligand>
        <name>ATP</name>
        <dbReference type="ChEBI" id="CHEBI:30616"/>
    </ligand>
</feature>
<keyword evidence="4" id="KW-0547">Nucleotide-binding</keyword>
<dbReference type="PANTHER" id="PTHR11782:SF83">
    <property type="entry name" value="GUANOSINE-DIPHOSPHATASE"/>
    <property type="match status" value="1"/>
</dbReference>
<keyword evidence="5" id="KW-0812">Transmembrane</keyword>
<dbReference type="CDD" id="cd24003">
    <property type="entry name" value="ASKHA_NBD_GDA1_CD39_NTPase"/>
    <property type="match status" value="1"/>
</dbReference>
<keyword evidence="4" id="KW-0067">ATP-binding</keyword>
<proteinExistence type="inferred from homology"/>
<dbReference type="GO" id="GO:0016787">
    <property type="term" value="F:hydrolase activity"/>
    <property type="evidence" value="ECO:0007669"/>
    <property type="project" value="UniProtKB-KW"/>
</dbReference>
<dbReference type="AlphaFoldDB" id="A0ABD3P975"/>
<dbReference type="InterPro" id="IPR000407">
    <property type="entry name" value="GDA1_CD39_NTPase"/>
</dbReference>
<dbReference type="Gene3D" id="3.30.420.150">
    <property type="entry name" value="Exopolyphosphatase. Domain 2"/>
    <property type="match status" value="1"/>
</dbReference>
<dbReference type="Gene3D" id="3.30.420.40">
    <property type="match status" value="1"/>
</dbReference>
<protein>
    <recommendedName>
        <fullName evidence="8">Apyrase</fullName>
    </recommendedName>
</protein>
<keyword evidence="2" id="KW-0378">Hydrolase</keyword>
<evidence type="ECO:0008006" key="8">
    <source>
        <dbReference type="Google" id="ProtNLM"/>
    </source>
</evidence>
<feature type="transmembrane region" description="Helical" evidence="5">
    <location>
        <begin position="421"/>
        <end position="440"/>
    </location>
</feature>
<dbReference type="EMBL" id="JABMIG020000238">
    <property type="protein sequence ID" value="KAL3784354.1"/>
    <property type="molecule type" value="Genomic_DNA"/>
</dbReference>
<dbReference type="Proteomes" id="UP001516023">
    <property type="component" value="Unassembled WGS sequence"/>
</dbReference>
<organism evidence="6 7">
    <name type="scientific">Cyclotella cryptica</name>
    <dbReference type="NCBI Taxonomy" id="29204"/>
    <lineage>
        <taxon>Eukaryota</taxon>
        <taxon>Sar</taxon>
        <taxon>Stramenopiles</taxon>
        <taxon>Ochrophyta</taxon>
        <taxon>Bacillariophyta</taxon>
        <taxon>Coscinodiscophyceae</taxon>
        <taxon>Thalassiosirophycidae</taxon>
        <taxon>Stephanodiscales</taxon>
        <taxon>Stephanodiscaceae</taxon>
        <taxon>Cyclotella</taxon>
    </lineage>
</organism>
<evidence type="ECO:0000256" key="4">
    <source>
        <dbReference type="PIRSR" id="PIRSR600407-2"/>
    </source>
</evidence>
<gene>
    <name evidence="6" type="ORF">HJC23_004117</name>
</gene>
<evidence type="ECO:0000256" key="3">
    <source>
        <dbReference type="PIRSR" id="PIRSR600407-1"/>
    </source>
</evidence>
<comment type="similarity">
    <text evidence="1">Belongs to the GDA1/CD39 NTPase family.</text>
</comment>
<dbReference type="PANTHER" id="PTHR11782">
    <property type="entry name" value="ADENOSINE/GUANOSINE DIPHOSPHATASE"/>
    <property type="match status" value="1"/>
</dbReference>
<accession>A0ABD3P975</accession>
<evidence type="ECO:0000313" key="6">
    <source>
        <dbReference type="EMBL" id="KAL3784354.1"/>
    </source>
</evidence>
<comment type="caution">
    <text evidence="6">The sequence shown here is derived from an EMBL/GenBank/DDBJ whole genome shotgun (WGS) entry which is preliminary data.</text>
</comment>
<feature type="active site" description="Proton acceptor" evidence="3">
    <location>
        <position position="125"/>
    </location>
</feature>
<reference evidence="6 7" key="1">
    <citation type="journal article" date="2020" name="G3 (Bethesda)">
        <title>Improved Reference Genome for Cyclotella cryptica CCMP332, a Model for Cell Wall Morphogenesis, Salinity Adaptation, and Lipid Production in Diatoms (Bacillariophyta).</title>
        <authorList>
            <person name="Roberts W.R."/>
            <person name="Downey K.M."/>
            <person name="Ruck E.C."/>
            <person name="Traller J.C."/>
            <person name="Alverson A.J."/>
        </authorList>
    </citation>
    <scope>NUCLEOTIDE SEQUENCE [LARGE SCALE GENOMIC DNA]</scope>
    <source>
        <strain evidence="6 7">CCMP332</strain>
    </source>
</reference>
<keyword evidence="5" id="KW-1133">Transmembrane helix</keyword>
<evidence type="ECO:0000256" key="2">
    <source>
        <dbReference type="ARBA" id="ARBA00022801"/>
    </source>
</evidence>
<dbReference type="Pfam" id="PF01150">
    <property type="entry name" value="GDA1_CD39"/>
    <property type="match status" value="1"/>
</dbReference>
<evidence type="ECO:0000256" key="1">
    <source>
        <dbReference type="ARBA" id="ARBA00009283"/>
    </source>
</evidence>